<proteinExistence type="predicted"/>
<evidence type="ECO:0008006" key="4">
    <source>
        <dbReference type="Google" id="ProtNLM"/>
    </source>
</evidence>
<feature type="region of interest" description="Disordered" evidence="1">
    <location>
        <begin position="57"/>
        <end position="80"/>
    </location>
</feature>
<dbReference type="Proteomes" id="UP000186235">
    <property type="component" value="Unassembled WGS sequence"/>
</dbReference>
<keyword evidence="3" id="KW-1185">Reference proteome</keyword>
<sequence length="560" mass="56621">MAFVTLSAARHDDPSGSPSPTPRPGSRARRSGPRRRAAALAAALALATALAACTGGDPDPAASSTGPAAGAEAEADGARAATPEGVLTLADEDPAALALAASRTFFATAPVAVVVPDDAVEDATAVGVAAALAERVVAPVLVARDDAALAEELARLGAAEAVVVAPEGTSVPGLDDVSTVHVDPAAVAPDGAVDEESLAGAADLAVRDLPASGDAQTSTGVLALTDPDAGAAARPAAATARASGATVVDAPGGDPRTTSEAVQAVAGAGATATVGLGASFGSPDDLGWRVEAAATGTELPGGGQLALPGKRYVALYGSPGAPVLGVLGEQDVAATIARAQEHAAWYQGLTDEPVVPTLEIITTVASGSAGSDGNYSNERAADLVRPYVDAAREAGVYVVLDFQPGRTDFLTQVRAYEDLVAQPHVGVALDPEWRLGPDQVHLAQIGSVGVDEVNAVGDYLAGLVRERDLPQKVFLLHQFRTSMIADRARLDTAHPELATVVHADGQGGQGAKAATWSTLHQDAPAGLFWGWKNFYDEDAPMLTPEQTWGISPTPDFVSYQ</sequence>
<dbReference type="EMBL" id="FTMI01000007">
    <property type="protein sequence ID" value="SIQ73635.1"/>
    <property type="molecule type" value="Genomic_DNA"/>
</dbReference>
<gene>
    <name evidence="2" type="ORF">SAMN05518682_3467</name>
</gene>
<evidence type="ECO:0000256" key="1">
    <source>
        <dbReference type="SAM" id="MobiDB-lite"/>
    </source>
</evidence>
<dbReference type="RefSeq" id="WP_244550498.1">
    <property type="nucleotide sequence ID" value="NZ_FTMI01000007.1"/>
</dbReference>
<reference evidence="3" key="1">
    <citation type="submission" date="2017-01" db="EMBL/GenBank/DDBJ databases">
        <authorList>
            <person name="Varghese N."/>
            <person name="Submissions S."/>
        </authorList>
    </citation>
    <scope>NUCLEOTIDE SEQUENCE [LARGE SCALE GENOMIC DNA]</scope>
    <source>
        <strain evidence="3">3bp</strain>
    </source>
</reference>
<accession>A0A1N6V721</accession>
<protein>
    <recommendedName>
        <fullName evidence="4">Lipoprotein</fullName>
    </recommendedName>
</protein>
<feature type="region of interest" description="Disordered" evidence="1">
    <location>
        <begin position="1"/>
        <end position="37"/>
    </location>
</feature>
<dbReference type="AlphaFoldDB" id="A0A1N6V721"/>
<name>A0A1N6V721_9MICO</name>
<organism evidence="2 3">
    <name type="scientific">Cellulosimicrobium aquatile</name>
    <dbReference type="NCBI Taxonomy" id="1612203"/>
    <lineage>
        <taxon>Bacteria</taxon>
        <taxon>Bacillati</taxon>
        <taxon>Actinomycetota</taxon>
        <taxon>Actinomycetes</taxon>
        <taxon>Micrococcales</taxon>
        <taxon>Promicromonosporaceae</taxon>
        <taxon>Cellulosimicrobium</taxon>
    </lineage>
</organism>
<evidence type="ECO:0000313" key="2">
    <source>
        <dbReference type="EMBL" id="SIQ73635.1"/>
    </source>
</evidence>
<evidence type="ECO:0000313" key="3">
    <source>
        <dbReference type="Proteomes" id="UP000186235"/>
    </source>
</evidence>
<feature type="compositionally biased region" description="Basic residues" evidence="1">
    <location>
        <begin position="26"/>
        <end position="37"/>
    </location>
</feature>